<protein>
    <submittedName>
        <fullName evidence="1">Uncharacterized protein</fullName>
    </submittedName>
</protein>
<accession>A0A820J4S2</accession>
<proteinExistence type="predicted"/>
<evidence type="ECO:0000313" key="1">
    <source>
        <dbReference type="EMBL" id="CAF4321156.1"/>
    </source>
</evidence>
<evidence type="ECO:0000313" key="2">
    <source>
        <dbReference type="Proteomes" id="UP000663868"/>
    </source>
</evidence>
<gene>
    <name evidence="1" type="ORF">KXQ929_LOCUS46633</name>
</gene>
<reference evidence="1" key="1">
    <citation type="submission" date="2021-02" db="EMBL/GenBank/DDBJ databases">
        <authorList>
            <person name="Nowell W R."/>
        </authorList>
    </citation>
    <scope>NUCLEOTIDE SEQUENCE</scope>
</reference>
<name>A0A820J4S2_9BILA</name>
<organism evidence="1 2">
    <name type="scientific">Adineta steineri</name>
    <dbReference type="NCBI Taxonomy" id="433720"/>
    <lineage>
        <taxon>Eukaryota</taxon>
        <taxon>Metazoa</taxon>
        <taxon>Spiralia</taxon>
        <taxon>Gnathifera</taxon>
        <taxon>Rotifera</taxon>
        <taxon>Eurotatoria</taxon>
        <taxon>Bdelloidea</taxon>
        <taxon>Adinetida</taxon>
        <taxon>Adinetidae</taxon>
        <taxon>Adineta</taxon>
    </lineage>
</organism>
<dbReference type="Proteomes" id="UP000663868">
    <property type="component" value="Unassembled WGS sequence"/>
</dbReference>
<dbReference type="AlphaFoldDB" id="A0A820J4S2"/>
<feature type="non-terminal residue" evidence="1">
    <location>
        <position position="96"/>
    </location>
</feature>
<sequence length="96" mass="10816">MHGYGIVSRLETNFRLSAEEIDGTWSAATFPVYYTLEDCFCPYDTLCKKPTGIYVRQHLDHVVFEQNAFNNTLLHTVPGVNVGCQMLDAVLQSNLS</sequence>
<comment type="caution">
    <text evidence="1">The sequence shown here is derived from an EMBL/GenBank/DDBJ whole genome shotgun (WGS) entry which is preliminary data.</text>
</comment>
<dbReference type="EMBL" id="CAJOBB010015814">
    <property type="protein sequence ID" value="CAF4321156.1"/>
    <property type="molecule type" value="Genomic_DNA"/>
</dbReference>